<dbReference type="EMBL" id="MT141263">
    <property type="protein sequence ID" value="QJA57258.1"/>
    <property type="molecule type" value="Genomic_DNA"/>
</dbReference>
<evidence type="ECO:0000313" key="1">
    <source>
        <dbReference type="EMBL" id="QJA57258.1"/>
    </source>
</evidence>
<proteinExistence type="predicted"/>
<organism evidence="1">
    <name type="scientific">viral metagenome</name>
    <dbReference type="NCBI Taxonomy" id="1070528"/>
    <lineage>
        <taxon>unclassified sequences</taxon>
        <taxon>metagenomes</taxon>
        <taxon>organismal metagenomes</taxon>
    </lineage>
</organism>
<name>A0A6M3IJC2_9ZZZZ</name>
<protein>
    <submittedName>
        <fullName evidence="1">Uncharacterized protein</fullName>
    </submittedName>
</protein>
<sequence length="234" mass="24342">MKQLKRIICVAFCALILSASSVIASPHRIWYATSRTGGGVGALDGVVSGVSMSQYDGAIVITEGGEVYVYDVKLDSASEVDPKVIAPDDVGAGTSRWHLAWMSSGVSTAQTIVGGVSIYNCTSGTTLGSEMLGGSFVGNYGAASEVTFYVPAAFKGASVNISLDQDQTSGSTIWVVFLSSSDKVINKAAFKAGNASGTSAFYLSGTTGESITLVGKATNRWRVYEEGTIDQLSR</sequence>
<accession>A0A6M3IJC2</accession>
<reference evidence="1" key="1">
    <citation type="submission" date="2020-03" db="EMBL/GenBank/DDBJ databases">
        <title>The deep terrestrial virosphere.</title>
        <authorList>
            <person name="Holmfeldt K."/>
            <person name="Nilsson E."/>
            <person name="Simone D."/>
            <person name="Lopez-Fernandez M."/>
            <person name="Wu X."/>
            <person name="de Brujin I."/>
            <person name="Lundin D."/>
            <person name="Andersson A."/>
            <person name="Bertilsson S."/>
            <person name="Dopson M."/>
        </authorList>
    </citation>
    <scope>NUCLEOTIDE SEQUENCE</scope>
    <source>
        <strain evidence="1">MM415B01679</strain>
    </source>
</reference>
<gene>
    <name evidence="1" type="ORF">MM415B01679_0008</name>
</gene>
<dbReference type="AlphaFoldDB" id="A0A6M3IJC2"/>